<dbReference type="PANTHER" id="PTHR30185">
    <property type="entry name" value="CRYPTIC BETA-GLUCOSIDE BGL OPERON ANTITERMINATOR"/>
    <property type="match status" value="1"/>
</dbReference>
<reference evidence="4 6" key="1">
    <citation type="submission" date="2013-02" db="EMBL/GenBank/DDBJ databases">
        <title>The Genome Sequence of Enterococcus haemoperoxidus BAA-382.</title>
        <authorList>
            <consortium name="The Broad Institute Genome Sequencing Platform"/>
            <consortium name="The Broad Institute Genome Sequencing Center for Infectious Disease"/>
            <person name="Earl A.M."/>
            <person name="Gilmore M.S."/>
            <person name="Lebreton F."/>
            <person name="Walker B."/>
            <person name="Young S.K."/>
            <person name="Zeng Q."/>
            <person name="Gargeya S."/>
            <person name="Fitzgerald M."/>
            <person name="Haas B."/>
            <person name="Abouelleil A."/>
            <person name="Alvarado L."/>
            <person name="Arachchi H.M."/>
            <person name="Berlin A.M."/>
            <person name="Chapman S.B."/>
            <person name="Dewar J."/>
            <person name="Goldberg J."/>
            <person name="Griggs A."/>
            <person name="Gujja S."/>
            <person name="Hansen M."/>
            <person name="Howarth C."/>
            <person name="Imamovic A."/>
            <person name="Larimer J."/>
            <person name="McCowan C."/>
            <person name="Murphy C."/>
            <person name="Neiman D."/>
            <person name="Pearson M."/>
            <person name="Priest M."/>
            <person name="Roberts A."/>
            <person name="Saif S."/>
            <person name="Shea T."/>
            <person name="Sisk P."/>
            <person name="Sykes S."/>
            <person name="Wortman J."/>
            <person name="Nusbaum C."/>
            <person name="Birren B."/>
        </authorList>
    </citation>
    <scope>NUCLEOTIDE SEQUENCE [LARGE SCALE GENOMIC DNA]</scope>
    <source>
        <strain evidence="4 6">ATCC BAA-382</strain>
    </source>
</reference>
<dbReference type="InterPro" id="IPR050661">
    <property type="entry name" value="BglG_antiterminators"/>
</dbReference>
<feature type="domain" description="Mga helix-turn-helix" evidence="3">
    <location>
        <begin position="77"/>
        <end position="161"/>
    </location>
</feature>
<dbReference type="OrthoDB" id="2174457at2"/>
<protein>
    <recommendedName>
        <fullName evidence="3">Mga helix-turn-helix domain-containing protein</fullName>
    </recommendedName>
</protein>
<dbReference type="AlphaFoldDB" id="R2T5C3"/>
<dbReference type="InterPro" id="IPR007737">
    <property type="entry name" value="Mga_HTH"/>
</dbReference>
<dbReference type="eggNOG" id="ENOG50306WW">
    <property type="taxonomic scope" value="Bacteria"/>
</dbReference>
<evidence type="ECO:0000256" key="2">
    <source>
        <dbReference type="ARBA" id="ARBA00023163"/>
    </source>
</evidence>
<accession>R2T5C3</accession>
<dbReference type="Proteomes" id="UP000014197">
    <property type="component" value="Unassembled WGS sequence"/>
</dbReference>
<organism evidence="4 6">
    <name type="scientific">Enterococcus haemoperoxidus ATCC BAA-382</name>
    <dbReference type="NCBI Taxonomy" id="1158608"/>
    <lineage>
        <taxon>Bacteria</taxon>
        <taxon>Bacillati</taxon>
        <taxon>Bacillota</taxon>
        <taxon>Bacilli</taxon>
        <taxon>Lactobacillales</taxon>
        <taxon>Enterococcaceae</taxon>
        <taxon>Enterococcus</taxon>
    </lineage>
</organism>
<keyword evidence="1" id="KW-0805">Transcription regulation</keyword>
<dbReference type="STRING" id="155618.RV06_GL000781"/>
<dbReference type="RefSeq" id="WP_010760314.1">
    <property type="nucleotide sequence ID" value="NZ_KB946315.1"/>
</dbReference>
<dbReference type="InterPro" id="IPR036388">
    <property type="entry name" value="WH-like_DNA-bd_sf"/>
</dbReference>
<reference evidence="5 7" key="2">
    <citation type="submission" date="2013-03" db="EMBL/GenBank/DDBJ databases">
        <title>The Genome Sequence of Enterococcus haemoperoxidus BAA-382 (PacBio/Illumina hybrid assembly).</title>
        <authorList>
            <consortium name="The Broad Institute Genomics Platform"/>
            <consortium name="The Broad Institute Genome Sequencing Center for Infectious Disease"/>
            <person name="Earl A."/>
            <person name="Russ C."/>
            <person name="Gilmore M."/>
            <person name="Surin D."/>
            <person name="Walker B."/>
            <person name="Young S."/>
            <person name="Zeng Q."/>
            <person name="Gargeya S."/>
            <person name="Fitzgerald M."/>
            <person name="Haas B."/>
            <person name="Abouelleil A."/>
            <person name="Allen A.W."/>
            <person name="Alvarado L."/>
            <person name="Arachchi H.M."/>
            <person name="Berlin A.M."/>
            <person name="Chapman S.B."/>
            <person name="Gainer-Dewar J."/>
            <person name="Goldberg J."/>
            <person name="Griggs A."/>
            <person name="Gujja S."/>
            <person name="Hansen M."/>
            <person name="Howarth C."/>
            <person name="Imamovic A."/>
            <person name="Ireland A."/>
            <person name="Larimer J."/>
            <person name="McCowan C."/>
            <person name="Murphy C."/>
            <person name="Pearson M."/>
            <person name="Poon T.W."/>
            <person name="Priest M."/>
            <person name="Roberts A."/>
            <person name="Saif S."/>
            <person name="Shea T."/>
            <person name="Sisk P."/>
            <person name="Sykes S."/>
            <person name="Wortman J."/>
            <person name="Nusbaum C."/>
            <person name="Birren B."/>
        </authorList>
    </citation>
    <scope>NUCLEOTIDE SEQUENCE [LARGE SCALE GENOMIC DNA]</scope>
    <source>
        <strain evidence="5 7">ATCC BAA-382</strain>
    </source>
</reference>
<evidence type="ECO:0000313" key="4">
    <source>
        <dbReference type="EMBL" id="EOI00229.1"/>
    </source>
</evidence>
<dbReference type="PANTHER" id="PTHR30185:SF18">
    <property type="entry name" value="TRANSCRIPTIONAL REGULATOR MTLR"/>
    <property type="match status" value="1"/>
</dbReference>
<evidence type="ECO:0000256" key="1">
    <source>
        <dbReference type="ARBA" id="ARBA00023015"/>
    </source>
</evidence>
<sequence length="499" mass="59711">MKLFISDIDNRKIEVLAYLIKELKEVKIADLVAVTGLSDKTVRGIVLSLKDNTYLDETKMTINYNEKGKINSIIVSNISLADAAFFYLEKSVIYIMVKDLFLRGYLDKSRICKNHFISESTFTRYKNQLKKILKKFEFELSKENTLVGEEYRIRNFYFLFFSFAHSNWFFSEESYREIERSLSELFFDKVSFDSSKKSMICLLLFICKIRNNQGFYLDQKTTIHFKKNGAHERFYKGIARFINTYCPYFKNKEEEIQFFFFFCLRGQLIIPSPYLEEEMSIEIDHLESFNETREYLTQNIITEFFEEDPERRRLVEQDVTIFLLYVYYSFIDSRLFLYVYDEDNYYSRTKYEKELLEKIKGFADPTLQQFPKNPLFERLFHGEKVDMLINQLFLLIYSLISRVELENIVTVRVYVQISKVYVADILKTKIKQVFAENVEIVNCYDESIDLVISDKNYSDQVEHPSRVYIPTFSDSQYFDIMCETILKEITKKISRNRSW</sequence>
<dbReference type="Gene3D" id="1.10.10.10">
    <property type="entry name" value="Winged helix-like DNA-binding domain superfamily/Winged helix DNA-binding domain"/>
    <property type="match status" value="1"/>
</dbReference>
<keyword evidence="2" id="KW-0804">Transcription</keyword>
<comment type="caution">
    <text evidence="4">The sequence shown here is derived from an EMBL/GenBank/DDBJ whole genome shotgun (WGS) entry which is preliminary data.</text>
</comment>
<dbReference type="EMBL" id="AJAR01000002">
    <property type="protein sequence ID" value="EOI00229.1"/>
    <property type="molecule type" value="Genomic_DNA"/>
</dbReference>
<dbReference type="Pfam" id="PF05043">
    <property type="entry name" value="Mga"/>
    <property type="match status" value="1"/>
</dbReference>
<keyword evidence="7" id="KW-1185">Reference proteome</keyword>
<gene>
    <name evidence="5" type="ORF">I583_02316</name>
    <name evidence="4" type="ORF">UAW_00095</name>
</gene>
<name>R2T5C3_9ENTE</name>
<proteinExistence type="predicted"/>
<evidence type="ECO:0000313" key="6">
    <source>
        <dbReference type="Proteomes" id="UP000013858"/>
    </source>
</evidence>
<dbReference type="EMBL" id="ASVY01000003">
    <property type="protein sequence ID" value="EOT59681.1"/>
    <property type="molecule type" value="Genomic_DNA"/>
</dbReference>
<evidence type="ECO:0000259" key="3">
    <source>
        <dbReference type="Pfam" id="PF05043"/>
    </source>
</evidence>
<evidence type="ECO:0000313" key="5">
    <source>
        <dbReference type="EMBL" id="EOT59681.1"/>
    </source>
</evidence>
<evidence type="ECO:0000313" key="7">
    <source>
        <dbReference type="Proteomes" id="UP000014197"/>
    </source>
</evidence>
<dbReference type="Proteomes" id="UP000013858">
    <property type="component" value="Unassembled WGS sequence"/>
</dbReference>
<dbReference type="PATRIC" id="fig|1158608.3.peg.79"/>